<dbReference type="Proteomes" id="UP001595937">
    <property type="component" value="Unassembled WGS sequence"/>
</dbReference>
<dbReference type="InterPro" id="IPR025394">
    <property type="entry name" value="DUF4127"/>
</dbReference>
<sequence length="540" mass="57481">MRDSRTRLFGSAHPPIAAAALPGHHLAPSRKGPNPVPEKLPETAAGRPRIALLPLDDRPVNVRLPGDVAAVAGVTLDVPPTELLPSYRTAGDPEALGAWLLERAAGPSTAHVVVSTDMLLYGGLIASRTSGDSTREVLARLDVLREVRRLRPELPISVVSLVTRASNSYSAAEEPEYWAEHGKELHALGGDAHRLLGDAEVLPLDELTSVPAPVVTDYSRRRLRNHMATLSTLDFVEDGTIDFLAITADDTAPFAAGSAEQVWLRHWMRMLPRGREVLMYPGADEVGAVLVARALAAMTSVEVAFSVACADPEGMTRVPPFENMPLAASASRQIRAAGATEVTTGGDVTLVLHAPDPERHDMFRGRPERVDTAAVQGTVALISARLEGGEKVALADVRYPNGADEALVRALAEANLLGRLEAFGGWNTAGNTLGSVVALAAAGAVGRAAGTFDPAAARRALLTRLLDDFAYQSVVRVDSGPSLFPDRFPMADDERVAGAERAIHRELEAVLDSVLPGDAVRIAELTLPWRRSFEIGIALS</sequence>
<organism evidence="2 3">
    <name type="scientific">Brachybacterium tyrofermentans</name>
    <dbReference type="NCBI Taxonomy" id="47848"/>
    <lineage>
        <taxon>Bacteria</taxon>
        <taxon>Bacillati</taxon>
        <taxon>Actinomycetota</taxon>
        <taxon>Actinomycetes</taxon>
        <taxon>Micrococcales</taxon>
        <taxon>Dermabacteraceae</taxon>
        <taxon>Brachybacterium</taxon>
    </lineage>
</organism>
<accession>A0ABW0FH17</accession>
<feature type="region of interest" description="Disordered" evidence="1">
    <location>
        <begin position="22"/>
        <end position="42"/>
    </location>
</feature>
<proteinExistence type="predicted"/>
<dbReference type="GeneID" id="303298710"/>
<protein>
    <submittedName>
        <fullName evidence="2">DUF4127 family protein</fullName>
    </submittedName>
</protein>
<evidence type="ECO:0000313" key="2">
    <source>
        <dbReference type="EMBL" id="MFC5297155.1"/>
    </source>
</evidence>
<dbReference type="RefSeq" id="WP_193119477.1">
    <property type="nucleotide sequence ID" value="NZ_BAAAIR010000047.1"/>
</dbReference>
<evidence type="ECO:0000313" key="3">
    <source>
        <dbReference type="Proteomes" id="UP001595937"/>
    </source>
</evidence>
<comment type="caution">
    <text evidence="2">The sequence shown here is derived from an EMBL/GenBank/DDBJ whole genome shotgun (WGS) entry which is preliminary data.</text>
</comment>
<name>A0ABW0FH17_9MICO</name>
<dbReference type="Pfam" id="PF13552">
    <property type="entry name" value="DUF4127"/>
    <property type="match status" value="1"/>
</dbReference>
<keyword evidence="3" id="KW-1185">Reference proteome</keyword>
<dbReference type="EMBL" id="JBHSLN010000019">
    <property type="protein sequence ID" value="MFC5297155.1"/>
    <property type="molecule type" value="Genomic_DNA"/>
</dbReference>
<gene>
    <name evidence="2" type="ORF">ACFPK8_06495</name>
</gene>
<reference evidence="3" key="1">
    <citation type="journal article" date="2019" name="Int. J. Syst. Evol. Microbiol.">
        <title>The Global Catalogue of Microorganisms (GCM) 10K type strain sequencing project: providing services to taxonomists for standard genome sequencing and annotation.</title>
        <authorList>
            <consortium name="The Broad Institute Genomics Platform"/>
            <consortium name="The Broad Institute Genome Sequencing Center for Infectious Disease"/>
            <person name="Wu L."/>
            <person name="Ma J."/>
        </authorList>
    </citation>
    <scope>NUCLEOTIDE SEQUENCE [LARGE SCALE GENOMIC DNA]</scope>
    <source>
        <strain evidence="3">CGMCC 1.16455</strain>
    </source>
</reference>
<evidence type="ECO:0000256" key="1">
    <source>
        <dbReference type="SAM" id="MobiDB-lite"/>
    </source>
</evidence>